<dbReference type="AlphaFoldDB" id="J3LGI3"/>
<feature type="signal peptide" evidence="1">
    <location>
        <begin position="1"/>
        <end position="16"/>
    </location>
</feature>
<keyword evidence="1" id="KW-0732">Signal</keyword>
<dbReference type="Gramene" id="OB02G37500.1">
    <property type="protein sequence ID" value="OB02G37500.1"/>
    <property type="gene ID" value="OB02G37500"/>
</dbReference>
<name>J3LGI3_ORYBR</name>
<reference evidence="2" key="1">
    <citation type="submission" date="2013-04" db="UniProtKB">
        <authorList>
            <consortium name="EnsemblPlants"/>
        </authorList>
    </citation>
    <scope>IDENTIFICATION</scope>
</reference>
<feature type="chain" id="PRO_5003772660" evidence="1">
    <location>
        <begin position="17"/>
        <end position="73"/>
    </location>
</feature>
<evidence type="ECO:0000313" key="3">
    <source>
        <dbReference type="Proteomes" id="UP000006038"/>
    </source>
</evidence>
<protein>
    <submittedName>
        <fullName evidence="2">Uncharacterized protein</fullName>
    </submittedName>
</protein>
<evidence type="ECO:0000256" key="1">
    <source>
        <dbReference type="SAM" id="SignalP"/>
    </source>
</evidence>
<sequence length="73" mass="8172">MFMSVCVFELLSLCQGLVSRSNCLFEFRATQQLHAFLVTTSLATLTVSDAFPLSMPELIQKEIEEKLPPYSIG</sequence>
<organism evidence="2">
    <name type="scientific">Oryza brachyantha</name>
    <name type="common">malo sina</name>
    <dbReference type="NCBI Taxonomy" id="4533"/>
    <lineage>
        <taxon>Eukaryota</taxon>
        <taxon>Viridiplantae</taxon>
        <taxon>Streptophyta</taxon>
        <taxon>Embryophyta</taxon>
        <taxon>Tracheophyta</taxon>
        <taxon>Spermatophyta</taxon>
        <taxon>Magnoliopsida</taxon>
        <taxon>Liliopsida</taxon>
        <taxon>Poales</taxon>
        <taxon>Poaceae</taxon>
        <taxon>BOP clade</taxon>
        <taxon>Oryzoideae</taxon>
        <taxon>Oryzeae</taxon>
        <taxon>Oryzinae</taxon>
        <taxon>Oryza</taxon>
    </lineage>
</organism>
<accession>J3LGI3</accession>
<dbReference type="Proteomes" id="UP000006038">
    <property type="component" value="Unassembled WGS sequence"/>
</dbReference>
<evidence type="ECO:0000313" key="2">
    <source>
        <dbReference type="EnsemblPlants" id="OB02G37500.1"/>
    </source>
</evidence>
<keyword evidence="3" id="KW-1185">Reference proteome</keyword>
<proteinExistence type="predicted"/>
<dbReference type="HOGENOM" id="CLU_2712205_0_0_1"/>
<dbReference type="EnsemblPlants" id="OB02G37500.1">
    <property type="protein sequence ID" value="OB02G37500.1"/>
    <property type="gene ID" value="OB02G37500"/>
</dbReference>